<dbReference type="RefSeq" id="WP_117603630.1">
    <property type="nucleotide sequence ID" value="NZ_BHGK01000001.1"/>
</dbReference>
<proteinExistence type="predicted"/>
<evidence type="ECO:0008006" key="3">
    <source>
        <dbReference type="Google" id="ProtNLM"/>
    </source>
</evidence>
<dbReference type="EMBL" id="BHGK01000001">
    <property type="protein sequence ID" value="GCA67671.1"/>
    <property type="molecule type" value="Genomic_DNA"/>
</dbReference>
<dbReference type="InterPro" id="IPR036388">
    <property type="entry name" value="WH-like_DNA-bd_sf"/>
</dbReference>
<dbReference type="Pfam" id="PF01475">
    <property type="entry name" value="FUR"/>
    <property type="match status" value="1"/>
</dbReference>
<name>A0A391P1X4_9FIRM</name>
<dbReference type="Gene3D" id="1.10.10.10">
    <property type="entry name" value="Winged helix-like DNA-binding domain superfamily/Winged helix DNA-binding domain"/>
    <property type="match status" value="1"/>
</dbReference>
<dbReference type="Proteomes" id="UP000265643">
    <property type="component" value="Unassembled WGS sequence"/>
</dbReference>
<reference evidence="2" key="1">
    <citation type="submission" date="2018-09" db="EMBL/GenBank/DDBJ databases">
        <title>Draft Genome Sequence of Mediterraneibacter sp. KCTC 15684.</title>
        <authorList>
            <person name="Kim J.S."/>
            <person name="Han K.I."/>
            <person name="Suh M.K."/>
            <person name="Lee K.C."/>
            <person name="Eom M.K."/>
            <person name="Lee J.H."/>
            <person name="Park S.H."/>
            <person name="Kang S.W."/>
            <person name="Park J.E."/>
            <person name="Oh B.S."/>
            <person name="Yu S.Y."/>
            <person name="Choi S.H."/>
            <person name="Lee D.H."/>
            <person name="Yoon H."/>
            <person name="Kim B."/>
            <person name="Yang S.J."/>
            <person name="Lee J.S."/>
        </authorList>
    </citation>
    <scope>NUCLEOTIDE SEQUENCE [LARGE SCALE GENOMIC DNA]</scope>
    <source>
        <strain evidence="2">KCTC 15684</strain>
    </source>
</reference>
<evidence type="ECO:0000313" key="2">
    <source>
        <dbReference type="Proteomes" id="UP000265643"/>
    </source>
</evidence>
<evidence type="ECO:0000313" key="1">
    <source>
        <dbReference type="EMBL" id="GCA67671.1"/>
    </source>
</evidence>
<dbReference type="AlphaFoldDB" id="A0A391P1X4"/>
<organism evidence="1 2">
    <name type="scientific">Mediterraneibacter butyricigenes</name>
    <dbReference type="NCBI Taxonomy" id="2316025"/>
    <lineage>
        <taxon>Bacteria</taxon>
        <taxon>Bacillati</taxon>
        <taxon>Bacillota</taxon>
        <taxon>Clostridia</taxon>
        <taxon>Lachnospirales</taxon>
        <taxon>Lachnospiraceae</taxon>
        <taxon>Mediterraneibacter</taxon>
    </lineage>
</organism>
<dbReference type="InterPro" id="IPR002481">
    <property type="entry name" value="FUR"/>
</dbReference>
<accession>A0A391P1X4</accession>
<gene>
    <name evidence="1" type="ORF">KGMB01110_21070</name>
</gene>
<keyword evidence="2" id="KW-1185">Reference proteome</keyword>
<dbReference type="GO" id="GO:0003700">
    <property type="term" value="F:DNA-binding transcription factor activity"/>
    <property type="evidence" value="ECO:0007669"/>
    <property type="project" value="InterPro"/>
</dbReference>
<dbReference type="SUPFAM" id="SSF46785">
    <property type="entry name" value="Winged helix' DNA-binding domain"/>
    <property type="match status" value="1"/>
</dbReference>
<comment type="caution">
    <text evidence="1">The sequence shown here is derived from an EMBL/GenBank/DDBJ whole genome shotgun (WGS) entry which is preliminary data.</text>
</comment>
<protein>
    <recommendedName>
        <fullName evidence="3">Transcriptional repressor</fullName>
    </recommendedName>
</protein>
<dbReference type="InterPro" id="IPR036390">
    <property type="entry name" value="WH_DNA-bd_sf"/>
</dbReference>
<sequence length="80" mass="9683">MSQEERLNEVIRQLRADKRRITNQRKLLLSIILRHEYSSCKEIYYEAKKQDSTLGIATVYRTVQLLEDMELIRKEMRVQI</sequence>